<evidence type="ECO:0000313" key="2">
    <source>
        <dbReference type="Proteomes" id="UP000249364"/>
    </source>
</evidence>
<sequence length="828" mass="91409">MLDSTPDSDAIARTNRHLQWPTGPGILMLDYDAPKDGKPLSKQQLLKELHEAVPELEQTPKLWLPSSSSHIFDIAGKDLTGLRGQRLYIALAEAADAPRVGEQIGLRLWAAGKGRIEISKSGALLKRVLIDLSVFQPSRFDFAAGASTGKGLKQQRGTSELILPPGWDPVDPLPFFDSRKLLPDADPELKARAEAAIRVAEEELRPASKARKRAYVRERIEERLGSEDIEAGESETTIIRAIEDAVLGPDFVLHIHSPMAPDNLEKVNVEQVLKDIDTYDGRIACDPIEPEYNGWSRTAKLYLRQRQPNLYSQARGGRNYSLTLDRPTITWVSGEMSDAVEKTIFAMKASGQFLNLGDAIVTVNGHLPTMLNKHGLAYRLGKFARFRKKKIVRGEEKIEAIDPPADLCSQLLEIGRFERSLPTLLGIARGPFIRPSGSLCNKPGFDEETGVYGCFSESDFPVIPKKPSHEECVAAHDLIWSPFTELELDSSASRTALLCAILTAPIRSAIDKSPVFASLAPDHGSAKTLVTEAIGALATGTCPPIMPPLDGVSEDEMRKRLTASLIPPAAPVLVMDNLEGYLDSRVLASFATAPLWSDRLLGFSKMETELPNRALVLMSGKALIFKEELARRILPWTIKASRQGPYARTFSFCPVERMLTRRPEIIVAVLTLIRAGHLTGRSSELRLPSYPQWDGLVRQTVLWLNANIAKGSYEDPLTLIKVATETSSERFEAYELLHALHTWSEGAPFRAADLVGSVHAGNIDLQVQLEGLSGRRASTLSSRSVGRYLRGLMDRPFHDLTLRSSIRANMCEWQVERTDHDCLAASGH</sequence>
<dbReference type="AlphaFoldDB" id="A0A2W7QCG4"/>
<organism evidence="1 2">
    <name type="scientific">Roseinatronobacter thiooxidans</name>
    <dbReference type="NCBI Taxonomy" id="121821"/>
    <lineage>
        <taxon>Bacteria</taxon>
        <taxon>Pseudomonadati</taxon>
        <taxon>Pseudomonadota</taxon>
        <taxon>Alphaproteobacteria</taxon>
        <taxon>Rhodobacterales</taxon>
        <taxon>Paracoccaceae</taxon>
        <taxon>Roseinatronobacter</taxon>
    </lineage>
</organism>
<comment type="caution">
    <text evidence="1">The sequence shown here is derived from an EMBL/GenBank/DDBJ whole genome shotgun (WGS) entry which is preliminary data.</text>
</comment>
<evidence type="ECO:0000313" key="1">
    <source>
        <dbReference type="EMBL" id="PZX36235.1"/>
    </source>
</evidence>
<dbReference type="OrthoDB" id="123525at2"/>
<accession>A0A2W7QCG4</accession>
<gene>
    <name evidence="1" type="ORF">LY56_03521</name>
</gene>
<protein>
    <submittedName>
        <fullName evidence="1">Uncharacterized protein</fullName>
    </submittedName>
</protein>
<keyword evidence="2" id="KW-1185">Reference proteome</keyword>
<proteinExistence type="predicted"/>
<dbReference type="RefSeq" id="WP_111361497.1">
    <property type="nucleotide sequence ID" value="NZ_QKZQ01000036.1"/>
</dbReference>
<reference evidence="1 2" key="1">
    <citation type="submission" date="2018-06" db="EMBL/GenBank/DDBJ databases">
        <title>Genomic Encyclopedia of Archaeal and Bacterial Type Strains, Phase II (KMG-II): from individual species to whole genera.</title>
        <authorList>
            <person name="Goeker M."/>
        </authorList>
    </citation>
    <scope>NUCLEOTIDE SEQUENCE [LARGE SCALE GENOMIC DNA]</scope>
    <source>
        <strain evidence="1 2">DSM 13087</strain>
    </source>
</reference>
<dbReference type="EMBL" id="QKZQ01000036">
    <property type="protein sequence ID" value="PZX36235.1"/>
    <property type="molecule type" value="Genomic_DNA"/>
</dbReference>
<name>A0A2W7QCG4_9RHOB</name>
<dbReference type="Proteomes" id="UP000249364">
    <property type="component" value="Unassembled WGS sequence"/>
</dbReference>